<evidence type="ECO:0000259" key="11">
    <source>
        <dbReference type="PROSITE" id="PS51186"/>
    </source>
</evidence>
<keyword evidence="6 9" id="KW-0808">Transferase</keyword>
<dbReference type="Gene3D" id="3.40.630.30">
    <property type="match status" value="1"/>
</dbReference>
<keyword evidence="13" id="KW-1185">Reference proteome</keyword>
<keyword evidence="7 9" id="KW-0012">Acyltransferase</keyword>
<reference evidence="12 13" key="1">
    <citation type="submission" date="2021-03" db="EMBL/GenBank/DDBJ databases">
        <title>Sequencing the genomes of 1000 actinobacteria strains.</title>
        <authorList>
            <person name="Klenk H.-P."/>
        </authorList>
    </citation>
    <scope>NUCLEOTIDE SEQUENCE [LARGE SCALE GENOMIC DNA]</scope>
    <source>
        <strain evidence="12 13">DSM 14566</strain>
    </source>
</reference>
<comment type="caution">
    <text evidence="12">The sequence shown here is derived from an EMBL/GenBank/DDBJ whole genome shotgun (WGS) entry which is preliminary data.</text>
</comment>
<evidence type="ECO:0000256" key="10">
    <source>
        <dbReference type="SAM" id="MobiDB-lite"/>
    </source>
</evidence>
<evidence type="ECO:0000256" key="1">
    <source>
        <dbReference type="ARBA" id="ARBA00003741"/>
    </source>
</evidence>
<dbReference type="EC" id="2.3.1.178" evidence="4 9"/>
<evidence type="ECO:0000256" key="3">
    <source>
        <dbReference type="ARBA" id="ARBA00010712"/>
    </source>
</evidence>
<dbReference type="SUPFAM" id="SSF55729">
    <property type="entry name" value="Acyl-CoA N-acyltransferases (Nat)"/>
    <property type="match status" value="1"/>
</dbReference>
<feature type="compositionally biased region" description="Basic and acidic residues" evidence="10">
    <location>
        <begin position="8"/>
        <end position="18"/>
    </location>
</feature>
<evidence type="ECO:0000256" key="8">
    <source>
        <dbReference type="ARBA" id="ARBA00048924"/>
    </source>
</evidence>
<dbReference type="CDD" id="cd04301">
    <property type="entry name" value="NAT_SF"/>
    <property type="match status" value="1"/>
</dbReference>
<gene>
    <name evidence="9" type="primary">ectA</name>
    <name evidence="12" type="ORF">JOF43_003065</name>
</gene>
<dbReference type="InterPro" id="IPR000182">
    <property type="entry name" value="GNAT_dom"/>
</dbReference>
<evidence type="ECO:0000313" key="13">
    <source>
        <dbReference type="Proteomes" id="UP001519290"/>
    </source>
</evidence>
<dbReference type="EMBL" id="JAGIOD010000002">
    <property type="protein sequence ID" value="MBP2383076.1"/>
    <property type="molecule type" value="Genomic_DNA"/>
</dbReference>
<dbReference type="RefSeq" id="WP_209903653.1">
    <property type="nucleotide sequence ID" value="NZ_BAAAJW010000005.1"/>
</dbReference>
<sequence>MAQLTTTSDDRPSTRETAETSVPGFEITSPTRHQGADMWRVARDSGTLDLNTSYAYLLMARDFAGTSRVAVQDGEVVGFVLGYRRPTDPECLFIWQIAVDTSLRGRKVAAQLLDALVSDLSGVRTLETTITADNAASQRLFASFAERHGADHRIEPLFEESDFPDPGHGAELLHVIGELTPGS</sequence>
<comment type="similarity">
    <text evidence="3 9">Belongs to the acetyltransferase family. EctA subfamily.</text>
</comment>
<accession>A0ABS4X3Q7</accession>
<evidence type="ECO:0000256" key="4">
    <source>
        <dbReference type="ARBA" id="ARBA00012355"/>
    </source>
</evidence>
<feature type="region of interest" description="Disordered" evidence="10">
    <location>
        <begin position="1"/>
        <end position="30"/>
    </location>
</feature>
<dbReference type="NCBIfam" id="TIGR02406">
    <property type="entry name" value="ectoine_EctA"/>
    <property type="match status" value="1"/>
</dbReference>
<dbReference type="Proteomes" id="UP001519290">
    <property type="component" value="Unassembled WGS sequence"/>
</dbReference>
<comment type="catalytic activity">
    <reaction evidence="8 9">
        <text>L-2,4-diaminobutanoate + acetyl-CoA = (2S)-4-acetamido-2-aminobutanoate + CoA + H(+)</text>
        <dbReference type="Rhea" id="RHEA:16901"/>
        <dbReference type="ChEBI" id="CHEBI:15378"/>
        <dbReference type="ChEBI" id="CHEBI:57287"/>
        <dbReference type="ChEBI" id="CHEBI:57288"/>
        <dbReference type="ChEBI" id="CHEBI:58761"/>
        <dbReference type="ChEBI" id="CHEBI:58929"/>
        <dbReference type="EC" id="2.3.1.178"/>
    </reaction>
</comment>
<dbReference type="GO" id="GO:0033816">
    <property type="term" value="F:diaminobutyrate acetyltransferase activity"/>
    <property type="evidence" value="ECO:0007669"/>
    <property type="project" value="UniProtKB-EC"/>
</dbReference>
<evidence type="ECO:0000256" key="7">
    <source>
        <dbReference type="ARBA" id="ARBA00023315"/>
    </source>
</evidence>
<dbReference type="PROSITE" id="PS51186">
    <property type="entry name" value="GNAT"/>
    <property type="match status" value="1"/>
</dbReference>
<comment type="pathway">
    <text evidence="2 9">Amine and polyamine biosynthesis; ectoine biosynthesis; L-ectoine from L-aspartate 4-semialdehyde: step 2/3.</text>
</comment>
<evidence type="ECO:0000256" key="5">
    <source>
        <dbReference type="ARBA" id="ARBA00017935"/>
    </source>
</evidence>
<evidence type="ECO:0000256" key="2">
    <source>
        <dbReference type="ARBA" id="ARBA00004978"/>
    </source>
</evidence>
<dbReference type="Pfam" id="PF00583">
    <property type="entry name" value="Acetyltransf_1"/>
    <property type="match status" value="1"/>
</dbReference>
<dbReference type="InterPro" id="IPR016181">
    <property type="entry name" value="Acyl_CoA_acyltransferase"/>
</dbReference>
<evidence type="ECO:0000256" key="6">
    <source>
        <dbReference type="ARBA" id="ARBA00022679"/>
    </source>
</evidence>
<organism evidence="12 13">
    <name type="scientific">Brachybacterium sacelli</name>
    <dbReference type="NCBI Taxonomy" id="173364"/>
    <lineage>
        <taxon>Bacteria</taxon>
        <taxon>Bacillati</taxon>
        <taxon>Actinomycetota</taxon>
        <taxon>Actinomycetes</taxon>
        <taxon>Micrococcales</taxon>
        <taxon>Dermabacteraceae</taxon>
        <taxon>Brachybacterium</taxon>
    </lineage>
</organism>
<dbReference type="InterPro" id="IPR012772">
    <property type="entry name" value="Ectoine_EctA"/>
</dbReference>
<comment type="function">
    <text evidence="1 9">Catalyzes the acetylation of L-2,4-diaminobutyrate (DABA) to gamma-N-acetyl-alpha,gamma-diaminobutyric acid (ADABA) with acetyl coenzyme A.</text>
</comment>
<name>A0ABS4X3Q7_9MICO</name>
<evidence type="ECO:0000313" key="12">
    <source>
        <dbReference type="EMBL" id="MBP2383076.1"/>
    </source>
</evidence>
<evidence type="ECO:0000256" key="9">
    <source>
        <dbReference type="RuleBase" id="RU365045"/>
    </source>
</evidence>
<proteinExistence type="inferred from homology"/>
<protein>
    <recommendedName>
        <fullName evidence="5 9">L-2,4-diaminobutyric acid acetyltransferase</fullName>
        <shortName evidence="9">DABA acetyltransferase</shortName>
        <ecNumber evidence="4 9">2.3.1.178</ecNumber>
    </recommendedName>
</protein>
<feature type="domain" description="N-acetyltransferase" evidence="11">
    <location>
        <begin position="25"/>
        <end position="182"/>
    </location>
</feature>